<dbReference type="SUPFAM" id="SSF51206">
    <property type="entry name" value="cAMP-binding domain-like"/>
    <property type="match status" value="1"/>
</dbReference>
<dbReference type="CDD" id="cd00038">
    <property type="entry name" value="CAP_ED"/>
    <property type="match status" value="1"/>
</dbReference>
<dbReference type="PROSITE" id="PS51063">
    <property type="entry name" value="HTH_CRP_2"/>
    <property type="match status" value="1"/>
</dbReference>
<name>A0A177MI16_METMH</name>
<dbReference type="InterPro" id="IPR012318">
    <property type="entry name" value="HTH_CRP"/>
</dbReference>
<accession>A0A177MI16</accession>
<evidence type="ECO:0000313" key="6">
    <source>
        <dbReference type="EMBL" id="OAI05271.1"/>
    </source>
</evidence>
<gene>
    <name evidence="6" type="ORF">A1353_11840</name>
</gene>
<dbReference type="PROSITE" id="PS50042">
    <property type="entry name" value="CNMP_BINDING_3"/>
    <property type="match status" value="1"/>
</dbReference>
<sequence length="221" mass="24524">MQAEVIASLNHIPFLADLPEDALQALAARAKVIKFPKKAMIIAEGDQTSSLYVILSGKVRVFGSNDKDKEVTLLIQEAGSYFGELALLSDEPRSAAVEAQEKTVCAVIAKTDFIHWLKQHPDAAIALLKVLSEKVRFLTEKVKQMALSNVYERTIKVLQDMAEKDGDVYVIHNRPTQQELATMVGSSREMINKVMKELTKGGYISVDEKTLRIETPPPASW</sequence>
<dbReference type="Gene3D" id="2.60.120.10">
    <property type="entry name" value="Jelly Rolls"/>
    <property type="match status" value="1"/>
</dbReference>
<dbReference type="InterPro" id="IPR018490">
    <property type="entry name" value="cNMP-bd_dom_sf"/>
</dbReference>
<feature type="domain" description="HTH crp-type" evidence="5">
    <location>
        <begin position="148"/>
        <end position="217"/>
    </location>
</feature>
<keyword evidence="3" id="KW-0804">Transcription</keyword>
<dbReference type="InterPro" id="IPR036390">
    <property type="entry name" value="WH_DNA-bd_sf"/>
</dbReference>
<dbReference type="Pfam" id="PF13545">
    <property type="entry name" value="HTH_Crp_2"/>
    <property type="match status" value="1"/>
</dbReference>
<reference evidence="6 7" key="1">
    <citation type="submission" date="2016-03" db="EMBL/GenBank/DDBJ databases">
        <authorList>
            <person name="Ploux O."/>
        </authorList>
    </citation>
    <scope>NUCLEOTIDE SEQUENCE [LARGE SCALE GENOMIC DNA]</scope>
    <source>
        <strain evidence="6 7">R-45371</strain>
    </source>
</reference>
<evidence type="ECO:0000256" key="2">
    <source>
        <dbReference type="ARBA" id="ARBA00023125"/>
    </source>
</evidence>
<dbReference type="PANTHER" id="PTHR24567:SF74">
    <property type="entry name" value="HTH-TYPE TRANSCRIPTIONAL REGULATOR ARCR"/>
    <property type="match status" value="1"/>
</dbReference>
<dbReference type="Gene3D" id="1.10.10.10">
    <property type="entry name" value="Winged helix-like DNA-binding domain superfamily/Winged helix DNA-binding domain"/>
    <property type="match status" value="1"/>
</dbReference>
<evidence type="ECO:0000259" key="4">
    <source>
        <dbReference type="PROSITE" id="PS50042"/>
    </source>
</evidence>
<dbReference type="InterPro" id="IPR014710">
    <property type="entry name" value="RmlC-like_jellyroll"/>
</dbReference>
<protein>
    <submittedName>
        <fullName evidence="6">Crp/Fnr family transcriptional regulator</fullName>
    </submittedName>
</protein>
<proteinExistence type="predicted"/>
<dbReference type="AlphaFoldDB" id="A0A177MI16"/>
<keyword evidence="1" id="KW-0805">Transcription regulation</keyword>
<dbReference type="InterPro" id="IPR018488">
    <property type="entry name" value="cNMP-bd_CS"/>
</dbReference>
<evidence type="ECO:0000313" key="7">
    <source>
        <dbReference type="Proteomes" id="UP000077763"/>
    </source>
</evidence>
<dbReference type="SMART" id="SM00419">
    <property type="entry name" value="HTH_CRP"/>
    <property type="match status" value="1"/>
</dbReference>
<dbReference type="SUPFAM" id="SSF46785">
    <property type="entry name" value="Winged helix' DNA-binding domain"/>
    <property type="match status" value="1"/>
</dbReference>
<dbReference type="PANTHER" id="PTHR24567">
    <property type="entry name" value="CRP FAMILY TRANSCRIPTIONAL REGULATORY PROTEIN"/>
    <property type="match status" value="1"/>
</dbReference>
<dbReference type="GO" id="GO:0003677">
    <property type="term" value="F:DNA binding"/>
    <property type="evidence" value="ECO:0007669"/>
    <property type="project" value="UniProtKB-KW"/>
</dbReference>
<dbReference type="Pfam" id="PF00027">
    <property type="entry name" value="cNMP_binding"/>
    <property type="match status" value="1"/>
</dbReference>
<dbReference type="GO" id="GO:0003700">
    <property type="term" value="F:DNA-binding transcription factor activity"/>
    <property type="evidence" value="ECO:0007669"/>
    <property type="project" value="TreeGrafter"/>
</dbReference>
<dbReference type="InterPro" id="IPR036388">
    <property type="entry name" value="WH-like_DNA-bd_sf"/>
</dbReference>
<dbReference type="InterPro" id="IPR050397">
    <property type="entry name" value="Env_Response_Regulators"/>
</dbReference>
<dbReference type="EMBL" id="LUUH01000045">
    <property type="protein sequence ID" value="OAI05271.1"/>
    <property type="molecule type" value="Genomic_DNA"/>
</dbReference>
<dbReference type="GO" id="GO:0005829">
    <property type="term" value="C:cytosol"/>
    <property type="evidence" value="ECO:0007669"/>
    <property type="project" value="TreeGrafter"/>
</dbReference>
<dbReference type="SMART" id="SM00100">
    <property type="entry name" value="cNMP"/>
    <property type="match status" value="1"/>
</dbReference>
<keyword evidence="2" id="KW-0238">DNA-binding</keyword>
<dbReference type="InterPro" id="IPR000595">
    <property type="entry name" value="cNMP-bd_dom"/>
</dbReference>
<comment type="caution">
    <text evidence="6">The sequence shown here is derived from an EMBL/GenBank/DDBJ whole genome shotgun (WGS) entry which is preliminary data.</text>
</comment>
<dbReference type="PROSITE" id="PS00889">
    <property type="entry name" value="CNMP_BINDING_2"/>
    <property type="match status" value="1"/>
</dbReference>
<feature type="domain" description="Cyclic nucleotide-binding" evidence="4">
    <location>
        <begin position="14"/>
        <end position="113"/>
    </location>
</feature>
<evidence type="ECO:0000256" key="1">
    <source>
        <dbReference type="ARBA" id="ARBA00023015"/>
    </source>
</evidence>
<evidence type="ECO:0000259" key="5">
    <source>
        <dbReference type="PROSITE" id="PS51063"/>
    </source>
</evidence>
<dbReference type="Proteomes" id="UP000077763">
    <property type="component" value="Unassembled WGS sequence"/>
</dbReference>
<organism evidence="6 7">
    <name type="scientific">Methylomonas methanica</name>
    <dbReference type="NCBI Taxonomy" id="421"/>
    <lineage>
        <taxon>Bacteria</taxon>
        <taxon>Pseudomonadati</taxon>
        <taxon>Pseudomonadota</taxon>
        <taxon>Gammaproteobacteria</taxon>
        <taxon>Methylococcales</taxon>
        <taxon>Methylococcaceae</taxon>
        <taxon>Methylomonas</taxon>
    </lineage>
</organism>
<evidence type="ECO:0000256" key="3">
    <source>
        <dbReference type="ARBA" id="ARBA00023163"/>
    </source>
</evidence>